<feature type="domain" description="ABC transmembrane type-1" evidence="8">
    <location>
        <begin position="97"/>
        <end position="289"/>
    </location>
</feature>
<keyword evidence="5 7" id="KW-1133">Transmembrane helix</keyword>
<keyword evidence="4 7" id="KW-0812">Transmembrane</keyword>
<comment type="caution">
    <text evidence="9">The sequence shown here is derived from an EMBL/GenBank/DDBJ whole genome shotgun (WGS) entry which is preliminary data.</text>
</comment>
<comment type="subcellular location">
    <subcellularLocation>
        <location evidence="1 7">Cell membrane</location>
        <topology evidence="1 7">Multi-pass membrane protein</topology>
    </subcellularLocation>
</comment>
<accession>A0A2P8EBJ2</accession>
<evidence type="ECO:0000256" key="3">
    <source>
        <dbReference type="ARBA" id="ARBA00022475"/>
    </source>
</evidence>
<feature type="transmembrane region" description="Helical" evidence="7">
    <location>
        <begin position="96"/>
        <end position="120"/>
    </location>
</feature>
<protein>
    <submittedName>
        <fullName evidence="9">Carbohydrate ABC transporter membrane protein 2 (CUT1 family)</fullName>
    </submittedName>
</protein>
<dbReference type="PROSITE" id="PS50928">
    <property type="entry name" value="ABC_TM1"/>
    <property type="match status" value="1"/>
</dbReference>
<keyword evidence="2 7" id="KW-0813">Transport</keyword>
<feature type="transmembrane region" description="Helical" evidence="7">
    <location>
        <begin position="36"/>
        <end position="57"/>
    </location>
</feature>
<dbReference type="AlphaFoldDB" id="A0A2P8EBJ2"/>
<reference evidence="9 10" key="1">
    <citation type="submission" date="2018-03" db="EMBL/GenBank/DDBJ databases">
        <title>Genomic Encyclopedia of Archaeal and Bacterial Type Strains, Phase II (KMG-II): from individual species to whole genera.</title>
        <authorList>
            <person name="Goeker M."/>
        </authorList>
    </citation>
    <scope>NUCLEOTIDE SEQUENCE [LARGE SCALE GENOMIC DNA]</scope>
    <source>
        <strain evidence="9 10">DSM 45211</strain>
    </source>
</reference>
<keyword evidence="6 7" id="KW-0472">Membrane</keyword>
<sequence>MMAAGTDVEPLTAPESVAAKPPLRSRRIGRPRPGQVGTALVLAVLAGLWIYPFVWLISASLKTSSEIFGGGLDLIPEAPVWENYSRAWTEVGFATYFANSVLITVGTVLLIVVRSALAGYVLGRYDFVGKKLLIGIFLVTFFLPEGYTIIPITQLTDQLGLLNSHIGVILGLGAGGQIAATLLYAGYFRRLPKELEESARIDGAGQFTIFFRVMLPLAWPITATVVILTFLFAWNVYLLPLVFTLSEPELRTLAVGMTVFVGEQSTDWSGMAAAAVISLLPVIAVFVVLQRKFVDSIAGAVKQ</sequence>
<dbReference type="Proteomes" id="UP000243528">
    <property type="component" value="Unassembled WGS sequence"/>
</dbReference>
<dbReference type="SUPFAM" id="SSF161098">
    <property type="entry name" value="MetI-like"/>
    <property type="match status" value="1"/>
</dbReference>
<feature type="transmembrane region" description="Helical" evidence="7">
    <location>
        <begin position="132"/>
        <end position="153"/>
    </location>
</feature>
<dbReference type="InterPro" id="IPR000515">
    <property type="entry name" value="MetI-like"/>
</dbReference>
<comment type="similarity">
    <text evidence="7">Belongs to the binding-protein-dependent transport system permease family.</text>
</comment>
<feature type="transmembrane region" description="Helical" evidence="7">
    <location>
        <begin position="165"/>
        <end position="188"/>
    </location>
</feature>
<evidence type="ECO:0000256" key="5">
    <source>
        <dbReference type="ARBA" id="ARBA00022989"/>
    </source>
</evidence>
<dbReference type="CDD" id="cd06261">
    <property type="entry name" value="TM_PBP2"/>
    <property type="match status" value="1"/>
</dbReference>
<evidence type="ECO:0000256" key="4">
    <source>
        <dbReference type="ARBA" id="ARBA00022692"/>
    </source>
</evidence>
<keyword evidence="10" id="KW-1185">Reference proteome</keyword>
<dbReference type="GO" id="GO:0055085">
    <property type="term" value="P:transmembrane transport"/>
    <property type="evidence" value="ECO:0007669"/>
    <property type="project" value="InterPro"/>
</dbReference>
<keyword evidence="3" id="KW-1003">Cell membrane</keyword>
<dbReference type="PANTHER" id="PTHR43744">
    <property type="entry name" value="ABC TRANSPORTER PERMEASE PROTEIN MG189-RELATED-RELATED"/>
    <property type="match status" value="1"/>
</dbReference>
<dbReference type="Gene3D" id="1.10.3720.10">
    <property type="entry name" value="MetI-like"/>
    <property type="match status" value="1"/>
</dbReference>
<evidence type="ECO:0000256" key="7">
    <source>
        <dbReference type="RuleBase" id="RU363032"/>
    </source>
</evidence>
<organism evidence="9 10">
    <name type="scientific">Haloactinopolyspora alba</name>
    <dbReference type="NCBI Taxonomy" id="648780"/>
    <lineage>
        <taxon>Bacteria</taxon>
        <taxon>Bacillati</taxon>
        <taxon>Actinomycetota</taxon>
        <taxon>Actinomycetes</taxon>
        <taxon>Jiangellales</taxon>
        <taxon>Jiangellaceae</taxon>
        <taxon>Haloactinopolyspora</taxon>
    </lineage>
</organism>
<dbReference type="EMBL" id="PYGE01000002">
    <property type="protein sequence ID" value="PSL06844.1"/>
    <property type="molecule type" value="Genomic_DNA"/>
</dbReference>
<evidence type="ECO:0000256" key="1">
    <source>
        <dbReference type="ARBA" id="ARBA00004651"/>
    </source>
</evidence>
<name>A0A2P8EBJ2_9ACTN</name>
<gene>
    <name evidence="9" type="ORF">CLV30_102233</name>
</gene>
<proteinExistence type="inferred from homology"/>
<feature type="transmembrane region" description="Helical" evidence="7">
    <location>
        <begin position="268"/>
        <end position="289"/>
    </location>
</feature>
<dbReference type="GO" id="GO:0005886">
    <property type="term" value="C:plasma membrane"/>
    <property type="evidence" value="ECO:0007669"/>
    <property type="project" value="UniProtKB-SubCell"/>
</dbReference>
<evidence type="ECO:0000256" key="6">
    <source>
        <dbReference type="ARBA" id="ARBA00023136"/>
    </source>
</evidence>
<evidence type="ECO:0000313" key="10">
    <source>
        <dbReference type="Proteomes" id="UP000243528"/>
    </source>
</evidence>
<dbReference type="InterPro" id="IPR035906">
    <property type="entry name" value="MetI-like_sf"/>
</dbReference>
<dbReference type="Pfam" id="PF00528">
    <property type="entry name" value="BPD_transp_1"/>
    <property type="match status" value="1"/>
</dbReference>
<evidence type="ECO:0000256" key="2">
    <source>
        <dbReference type="ARBA" id="ARBA00022448"/>
    </source>
</evidence>
<evidence type="ECO:0000259" key="8">
    <source>
        <dbReference type="PROSITE" id="PS50928"/>
    </source>
</evidence>
<feature type="transmembrane region" description="Helical" evidence="7">
    <location>
        <begin position="209"/>
        <end position="234"/>
    </location>
</feature>
<evidence type="ECO:0000313" key="9">
    <source>
        <dbReference type="EMBL" id="PSL06844.1"/>
    </source>
</evidence>
<dbReference type="PANTHER" id="PTHR43744:SF8">
    <property type="entry name" value="SN-GLYCEROL-3-PHOSPHATE TRANSPORT SYSTEM PERMEASE PROTEIN UGPE"/>
    <property type="match status" value="1"/>
</dbReference>